<dbReference type="Proteomes" id="UP000236248">
    <property type="component" value="Chromosome NCAV"/>
</dbReference>
<sequence length="46" mass="5511">MNRTIVGLKEVILYAVLDVVDFMFESNYSRIERRFGYYVIHDIIIV</sequence>
<accession>A0A2K5ARF8</accession>
<keyword evidence="2" id="KW-1185">Reference proteome</keyword>
<dbReference type="AlphaFoldDB" id="A0A2K5ARF8"/>
<gene>
    <name evidence="1" type="ORF">NCAV_1064</name>
</gene>
<protein>
    <submittedName>
        <fullName evidence="1">Uncharacterized protein</fullName>
    </submittedName>
</protein>
<organism evidence="1 2">
    <name type="scientific">Candidatus Nitrosocaldus cavascurensis</name>
    <dbReference type="NCBI Taxonomy" id="2058097"/>
    <lineage>
        <taxon>Archaea</taxon>
        <taxon>Nitrososphaerota</taxon>
        <taxon>Nitrososphaeria</taxon>
        <taxon>Candidatus Nitrosocaldales</taxon>
        <taxon>Candidatus Nitrosocaldaceae</taxon>
        <taxon>Candidatus Nitrosocaldus</taxon>
    </lineage>
</organism>
<name>A0A2K5ARF8_9ARCH</name>
<evidence type="ECO:0000313" key="2">
    <source>
        <dbReference type="Proteomes" id="UP000236248"/>
    </source>
</evidence>
<reference evidence="2" key="1">
    <citation type="submission" date="2018-01" db="EMBL/GenBank/DDBJ databases">
        <authorList>
            <person name="Kerou L M."/>
        </authorList>
    </citation>
    <scope>NUCLEOTIDE SEQUENCE [LARGE SCALE GENOMIC DNA]</scope>
    <source>
        <strain evidence="2">SCU2</strain>
    </source>
</reference>
<dbReference type="EMBL" id="LT981265">
    <property type="protein sequence ID" value="SPC34241.1"/>
    <property type="molecule type" value="Genomic_DNA"/>
</dbReference>
<proteinExistence type="predicted"/>
<evidence type="ECO:0000313" key="1">
    <source>
        <dbReference type="EMBL" id="SPC34241.1"/>
    </source>
</evidence>
<dbReference type="KEGG" id="ncv:NCAV_1064"/>